<dbReference type="PANTHER" id="PTHR47163:SF2">
    <property type="entry name" value="SI:DKEY-17M8.2"/>
    <property type="match status" value="1"/>
</dbReference>
<proteinExistence type="predicted"/>
<dbReference type="AlphaFoldDB" id="A0A6I6MLE3"/>
<dbReference type="PANTHER" id="PTHR47163">
    <property type="entry name" value="DDE_TNP_IS1595 DOMAIN-CONTAINING PROTEIN"/>
    <property type="match status" value="1"/>
</dbReference>
<dbReference type="Proteomes" id="UP000431269">
    <property type="component" value="Chromosome"/>
</dbReference>
<evidence type="ECO:0000259" key="2">
    <source>
        <dbReference type="SMART" id="SM01126"/>
    </source>
</evidence>
<feature type="region of interest" description="Disordered" evidence="1">
    <location>
        <begin position="148"/>
        <end position="167"/>
    </location>
</feature>
<protein>
    <submittedName>
        <fullName evidence="3">Transposase</fullName>
    </submittedName>
</protein>
<dbReference type="Pfam" id="PF12760">
    <property type="entry name" value="Zn_ribbon_IS1595"/>
    <property type="match status" value="1"/>
</dbReference>
<accession>A0A6I6MLE3</accession>
<feature type="domain" description="ISXO2-like transposase" evidence="2">
    <location>
        <begin position="129"/>
        <end position="289"/>
    </location>
</feature>
<evidence type="ECO:0000256" key="1">
    <source>
        <dbReference type="SAM" id="MobiDB-lite"/>
    </source>
</evidence>
<dbReference type="InterPro" id="IPR024442">
    <property type="entry name" value="Transposase_Zn_ribbon"/>
</dbReference>
<organism evidence="3 4">
    <name type="scientific">Terricaulis silvestris</name>
    <dbReference type="NCBI Taxonomy" id="2686094"/>
    <lineage>
        <taxon>Bacteria</taxon>
        <taxon>Pseudomonadati</taxon>
        <taxon>Pseudomonadota</taxon>
        <taxon>Alphaproteobacteria</taxon>
        <taxon>Caulobacterales</taxon>
        <taxon>Caulobacteraceae</taxon>
        <taxon>Terricaulis</taxon>
    </lineage>
</organism>
<evidence type="ECO:0000313" key="3">
    <source>
        <dbReference type="EMBL" id="QGZ94006.1"/>
    </source>
</evidence>
<gene>
    <name evidence="3" type="ORF">DSM104635_00822</name>
</gene>
<dbReference type="Pfam" id="PF12762">
    <property type="entry name" value="DDE_Tnp_IS1595"/>
    <property type="match status" value="1"/>
</dbReference>
<dbReference type="SMART" id="SM01126">
    <property type="entry name" value="DDE_Tnp_IS1595"/>
    <property type="match status" value="1"/>
</dbReference>
<sequence>MTSALSAKHLHDEAAAYKWVEARVWPTGRVCPHCGVVDDSGALKGKSTRIGVYKCYSCRKPFTVKVGTIFEKSHVKLHIWLQAMHIMASSKKGFSSNQFARVLGVDLKTAWFMLHRIRLAMAPGGALPPLGGEGKVVEVDETYHGKVANPTDLTTKGKPFKNKKAGRGGVNKRPIIALVERGGQARTFHVAEANLATVAKIVRENIDPKSRLHTDGATMYIGIGREFAEHGRVDHSMGEYVRYEENGAIHNNSCEGYFSVFKRGMKGVYQHCSEKHLHRYLAEYEFRFNNRIALGVDDHTRAERLLAGVSGKRLTYQTTSRPA</sequence>
<dbReference type="InterPro" id="IPR053164">
    <property type="entry name" value="IS1016-like_transposase"/>
</dbReference>
<evidence type="ECO:0000313" key="4">
    <source>
        <dbReference type="Proteomes" id="UP000431269"/>
    </source>
</evidence>
<name>A0A6I6MLE3_9CAUL</name>
<reference evidence="4" key="1">
    <citation type="submission" date="2019-12" db="EMBL/GenBank/DDBJ databases">
        <title>Complete genome of Terracaulis silvestris 0127_4.</title>
        <authorList>
            <person name="Vieira S."/>
            <person name="Riedel T."/>
            <person name="Sproer C."/>
            <person name="Pascual J."/>
            <person name="Boedeker C."/>
            <person name="Overmann J."/>
        </authorList>
    </citation>
    <scope>NUCLEOTIDE SEQUENCE [LARGE SCALE GENOMIC DNA]</scope>
    <source>
        <strain evidence="4">0127_4</strain>
    </source>
</reference>
<dbReference type="NCBIfam" id="NF033547">
    <property type="entry name" value="transpos_IS1595"/>
    <property type="match status" value="1"/>
</dbReference>
<dbReference type="KEGG" id="tsv:DSM104635_00822"/>
<dbReference type="InterPro" id="IPR024445">
    <property type="entry name" value="Tnp_ISXO2-like"/>
</dbReference>
<keyword evidence="4" id="KW-1185">Reference proteome</keyword>
<dbReference type="RefSeq" id="WP_158764979.1">
    <property type="nucleotide sequence ID" value="NZ_CP047045.1"/>
</dbReference>
<dbReference type="EMBL" id="CP047045">
    <property type="protein sequence ID" value="QGZ94006.1"/>
    <property type="molecule type" value="Genomic_DNA"/>
</dbReference>